<name>A0ABW4UR28_9BACL</name>
<organism evidence="2 3">
    <name type="scientific">Paenibacillus nicotianae</name>
    <dbReference type="NCBI Taxonomy" id="1526551"/>
    <lineage>
        <taxon>Bacteria</taxon>
        <taxon>Bacillati</taxon>
        <taxon>Bacillota</taxon>
        <taxon>Bacilli</taxon>
        <taxon>Bacillales</taxon>
        <taxon>Paenibacillaceae</taxon>
        <taxon>Paenibacillus</taxon>
    </lineage>
</organism>
<reference evidence="3" key="1">
    <citation type="journal article" date="2019" name="Int. J. Syst. Evol. Microbiol.">
        <title>The Global Catalogue of Microorganisms (GCM) 10K type strain sequencing project: providing services to taxonomists for standard genome sequencing and annotation.</title>
        <authorList>
            <consortium name="The Broad Institute Genomics Platform"/>
            <consortium name="The Broad Institute Genome Sequencing Center for Infectious Disease"/>
            <person name="Wu L."/>
            <person name="Ma J."/>
        </authorList>
    </citation>
    <scope>NUCLEOTIDE SEQUENCE [LARGE SCALE GENOMIC DNA]</scope>
    <source>
        <strain evidence="3">CGMCC 1.15067</strain>
    </source>
</reference>
<evidence type="ECO:0000256" key="1">
    <source>
        <dbReference type="SAM" id="Phobius"/>
    </source>
</evidence>
<evidence type="ECO:0000313" key="3">
    <source>
        <dbReference type="Proteomes" id="UP001597403"/>
    </source>
</evidence>
<sequence>MINMLKNIDKQLINRWLNMSLIIMFVGAAVLSYLGGNLNLFHLNIFIVIWIICALPFLFVAVTMYIQADKQKKSYMRLQFYFILIFIIGMTIWRLVD</sequence>
<feature type="transmembrane region" description="Helical" evidence="1">
    <location>
        <begin position="78"/>
        <end position="96"/>
    </location>
</feature>
<keyword evidence="1" id="KW-0472">Membrane</keyword>
<evidence type="ECO:0000313" key="2">
    <source>
        <dbReference type="EMBL" id="MFD1989038.1"/>
    </source>
</evidence>
<dbReference type="Proteomes" id="UP001597403">
    <property type="component" value="Unassembled WGS sequence"/>
</dbReference>
<accession>A0ABW4UR28</accession>
<dbReference type="EMBL" id="JBHUGF010000009">
    <property type="protein sequence ID" value="MFD1989038.1"/>
    <property type="molecule type" value="Genomic_DNA"/>
</dbReference>
<proteinExistence type="predicted"/>
<keyword evidence="1" id="KW-1133">Transmembrane helix</keyword>
<feature type="transmembrane region" description="Helical" evidence="1">
    <location>
        <begin position="40"/>
        <end position="66"/>
    </location>
</feature>
<comment type="caution">
    <text evidence="2">The sequence shown here is derived from an EMBL/GenBank/DDBJ whole genome shotgun (WGS) entry which is preliminary data.</text>
</comment>
<feature type="transmembrane region" description="Helical" evidence="1">
    <location>
        <begin position="12"/>
        <end position="34"/>
    </location>
</feature>
<protein>
    <submittedName>
        <fullName evidence="2">Uncharacterized protein</fullName>
    </submittedName>
</protein>
<dbReference type="RefSeq" id="WP_204826749.1">
    <property type="nucleotide sequence ID" value="NZ_JBHUGF010000009.1"/>
</dbReference>
<keyword evidence="3" id="KW-1185">Reference proteome</keyword>
<keyword evidence="1" id="KW-0812">Transmembrane</keyword>
<gene>
    <name evidence="2" type="ORF">ACFSGI_03550</name>
</gene>